<dbReference type="Pfam" id="PF21974">
    <property type="entry name" value="SPN1_m3Gcap_bd"/>
    <property type="match status" value="1"/>
</dbReference>
<dbReference type="EMBL" id="UFQT01000126">
    <property type="protein sequence ID" value="SSX20503.1"/>
    <property type="molecule type" value="Genomic_DNA"/>
</dbReference>
<dbReference type="OMA" id="NWYVVPC"/>
<dbReference type="PANTHER" id="PTHR13403:SF6">
    <property type="entry name" value="SNURPORTIN-1"/>
    <property type="match status" value="1"/>
</dbReference>
<evidence type="ECO:0000256" key="8">
    <source>
        <dbReference type="ARBA" id="ARBA00022884"/>
    </source>
</evidence>
<evidence type="ECO:0000256" key="9">
    <source>
        <dbReference type="ARBA" id="ARBA00023242"/>
    </source>
</evidence>
<evidence type="ECO:0000256" key="6">
    <source>
        <dbReference type="ARBA" id="ARBA00022448"/>
    </source>
</evidence>
<dbReference type="VEuPathDB" id="VectorBase:CSON001691"/>
<dbReference type="SUPFAM" id="SSF56091">
    <property type="entry name" value="DNA ligase/mRNA capping enzyme, catalytic domain"/>
    <property type="match status" value="1"/>
</dbReference>
<comment type="function">
    <text evidence="1">Functions as an U snRNP-specific nuclear import adapter. Involved in the trimethylguanosine (m3G)-cap-dependent nuclear import of U snRNPs. Binds specifically to the terminal m3G-cap U snRNAs.</text>
</comment>
<dbReference type="Gene3D" id="3.30.470.30">
    <property type="entry name" value="DNA ligase/mRNA capping enzyme"/>
    <property type="match status" value="1"/>
</dbReference>
<dbReference type="GO" id="GO:0005634">
    <property type="term" value="C:nucleus"/>
    <property type="evidence" value="ECO:0007669"/>
    <property type="project" value="UniProtKB-SubCell"/>
</dbReference>
<dbReference type="CDD" id="cd09232">
    <property type="entry name" value="Snurportin-1_C"/>
    <property type="match status" value="1"/>
</dbReference>
<comment type="subcellular location">
    <subcellularLocation>
        <location evidence="3">Cytoplasm</location>
    </subcellularLocation>
    <subcellularLocation>
        <location evidence="2">Nucleus</location>
    </subcellularLocation>
</comment>
<keyword evidence="6" id="KW-0813">Transport</keyword>
<evidence type="ECO:0000313" key="13">
    <source>
        <dbReference type="EMBL" id="SSX20503.1"/>
    </source>
</evidence>
<dbReference type="PANTHER" id="PTHR13403">
    <property type="entry name" value="SNURPORTIN1 RNUT1 PROTEIN RNA, U TRANSPORTER 1"/>
    <property type="match status" value="1"/>
</dbReference>
<evidence type="ECO:0000256" key="3">
    <source>
        <dbReference type="ARBA" id="ARBA00004496"/>
    </source>
</evidence>
<dbReference type="GO" id="GO:0005737">
    <property type="term" value="C:cytoplasm"/>
    <property type="evidence" value="ECO:0007669"/>
    <property type="project" value="UniProtKB-SubCell"/>
</dbReference>
<dbReference type="GO" id="GO:0061015">
    <property type="term" value="P:snRNA import into nucleus"/>
    <property type="evidence" value="ECO:0007669"/>
    <property type="project" value="InterPro"/>
</dbReference>
<feature type="domain" description="Snurportin-1 m3G cap-binding" evidence="11">
    <location>
        <begin position="69"/>
        <end position="247"/>
    </location>
</feature>
<evidence type="ECO:0000256" key="7">
    <source>
        <dbReference type="ARBA" id="ARBA00022490"/>
    </source>
</evidence>
<reference evidence="12" key="1">
    <citation type="submission" date="2018-04" db="EMBL/GenBank/DDBJ databases">
        <authorList>
            <person name="Go L.Y."/>
            <person name="Mitchell J.A."/>
        </authorList>
    </citation>
    <scope>NUCLEOTIDE SEQUENCE</scope>
    <source>
        <tissue evidence="12">Whole organism</tissue>
    </source>
</reference>
<evidence type="ECO:0000259" key="11">
    <source>
        <dbReference type="Pfam" id="PF21974"/>
    </source>
</evidence>
<feature type="compositionally biased region" description="Basic and acidic residues" evidence="10">
    <location>
        <begin position="292"/>
        <end position="314"/>
    </location>
</feature>
<evidence type="ECO:0000256" key="10">
    <source>
        <dbReference type="SAM" id="MobiDB-lite"/>
    </source>
</evidence>
<gene>
    <name evidence="13" type="primary">CSON001691</name>
</gene>
<dbReference type="InterPro" id="IPR047857">
    <property type="entry name" value="Snurportin1_C"/>
</dbReference>
<organism evidence="13">
    <name type="scientific">Culicoides sonorensis</name>
    <name type="common">Biting midge</name>
    <dbReference type="NCBI Taxonomy" id="179676"/>
    <lineage>
        <taxon>Eukaryota</taxon>
        <taxon>Metazoa</taxon>
        <taxon>Ecdysozoa</taxon>
        <taxon>Arthropoda</taxon>
        <taxon>Hexapoda</taxon>
        <taxon>Insecta</taxon>
        <taxon>Pterygota</taxon>
        <taxon>Neoptera</taxon>
        <taxon>Endopterygota</taxon>
        <taxon>Diptera</taxon>
        <taxon>Nematocera</taxon>
        <taxon>Chironomoidea</taxon>
        <taxon>Ceratopogonidae</taxon>
        <taxon>Ceratopogoninae</taxon>
        <taxon>Culicoides</taxon>
        <taxon>Monoculicoides</taxon>
    </lineage>
</organism>
<keyword evidence="9" id="KW-0539">Nucleus</keyword>
<evidence type="ECO:0000313" key="12">
    <source>
        <dbReference type="EMBL" id="SSX00123.1"/>
    </source>
</evidence>
<evidence type="ECO:0000256" key="4">
    <source>
        <dbReference type="ARBA" id="ARBA00007540"/>
    </source>
</evidence>
<comment type="similarity">
    <text evidence="4">Belongs to the snurportin family.</text>
</comment>
<evidence type="ECO:0000256" key="2">
    <source>
        <dbReference type="ARBA" id="ARBA00004123"/>
    </source>
</evidence>
<dbReference type="GO" id="GO:0003723">
    <property type="term" value="F:RNA binding"/>
    <property type="evidence" value="ECO:0007669"/>
    <property type="project" value="UniProtKB-KW"/>
</dbReference>
<reference evidence="13" key="2">
    <citation type="submission" date="2018-07" db="EMBL/GenBank/DDBJ databases">
        <authorList>
            <person name="Quirk P.G."/>
            <person name="Krulwich T.A."/>
        </authorList>
    </citation>
    <scope>NUCLEOTIDE SEQUENCE</scope>
</reference>
<dbReference type="EMBL" id="UFQS01000126">
    <property type="protein sequence ID" value="SSX00123.1"/>
    <property type="molecule type" value="Genomic_DNA"/>
</dbReference>
<accession>A0A336LV04</accession>
<protein>
    <recommendedName>
        <fullName evidence="5">Snurportin-1</fullName>
    </recommendedName>
</protein>
<proteinExistence type="inferred from homology"/>
<dbReference type="AlphaFoldDB" id="A0A336LV04"/>
<feature type="region of interest" description="Disordered" evidence="10">
    <location>
        <begin position="292"/>
        <end position="329"/>
    </location>
</feature>
<keyword evidence="7" id="KW-0963">Cytoplasm</keyword>
<evidence type="ECO:0000256" key="5">
    <source>
        <dbReference type="ARBA" id="ARBA00016034"/>
    </source>
</evidence>
<evidence type="ECO:0000256" key="1">
    <source>
        <dbReference type="ARBA" id="ARBA00003975"/>
    </source>
</evidence>
<sequence>MTTRTAEMYKNSLRAEMMQIERRHRLLEQQRINRDKNMDKHRKVIKALRQFQQKLKPGTGYRKGYRNVLQMSEWMHDRPDDLENWYVVLCPKGIRCLVVAEGGRTEAIGKFGNLILSFSSMLPGGRNASNKDTTIIDAFFDKEEGTFYAIDVLAYSSQDFMNCDCEFRFYWLNSKIQEDNLDSPKLNKFPIKCVPYASFQDPLAVDSVLGKYPAFPNNNPKLDGLLFYHKESLYNSGRTPLVLWLFPFMVPEVLGVRSVHDQYMSQKPNYYQGYKKYIEDFDAKNEKKALLKKQKQEEYKNKNKGKSDQGKMEVQECECENGDPNEATIESKEEIEVDDVRETIEQQMYLLESGIADSVEKMD</sequence>
<name>A0A336LV04_CULSO</name>
<keyword evidence="8" id="KW-0694">RNA-binding</keyword>
<dbReference type="InterPro" id="IPR017336">
    <property type="entry name" value="Snurportin-1"/>
</dbReference>